<name>A0A0P7I1K3_9EURY</name>
<keyword evidence="1" id="KW-0812">Transmembrane</keyword>
<protein>
    <submittedName>
        <fullName evidence="2">Uncharacterized protein</fullName>
    </submittedName>
</protein>
<dbReference type="EMBL" id="LGUC01000001">
    <property type="protein sequence ID" value="KPN30628.1"/>
    <property type="molecule type" value="Genomic_DNA"/>
</dbReference>
<feature type="transmembrane region" description="Helical" evidence="1">
    <location>
        <begin position="46"/>
        <end position="66"/>
    </location>
</feature>
<gene>
    <name evidence="2" type="ORF">SY89_01364</name>
</gene>
<dbReference type="Proteomes" id="UP000050535">
    <property type="component" value="Unassembled WGS sequence"/>
</dbReference>
<keyword evidence="1" id="KW-1133">Transmembrane helix</keyword>
<sequence>MFPSRQLPARAALALAGATAVVAAELLAVSASVRLAAAGVDGAGPVSSLPVVVVSVGTTAVAAAVWRQTEGGAIFAVWGMVLILAAPVTAFGGGCDRMGGALEIFRSGVRIGIAADSCVTFLNGALLVVGYALLAAGLWLVVDELSVSGPRQWQMPGRSD</sequence>
<keyword evidence="3" id="KW-1185">Reference proteome</keyword>
<feature type="transmembrane region" description="Helical" evidence="1">
    <location>
        <begin position="113"/>
        <end position="142"/>
    </location>
</feature>
<accession>A0A0P7I1K3</accession>
<keyword evidence="1" id="KW-0472">Membrane</keyword>
<evidence type="ECO:0000313" key="3">
    <source>
        <dbReference type="Proteomes" id="UP000050535"/>
    </source>
</evidence>
<feature type="transmembrane region" description="Helical" evidence="1">
    <location>
        <begin position="73"/>
        <end position="93"/>
    </location>
</feature>
<evidence type="ECO:0000313" key="2">
    <source>
        <dbReference type="EMBL" id="KPN30628.1"/>
    </source>
</evidence>
<reference evidence="3" key="1">
    <citation type="submission" date="2013-11" db="EMBL/GenBank/DDBJ databases">
        <authorList>
            <person name="Hoang H.T."/>
            <person name="Killian M.L."/>
            <person name="Madson D.M."/>
            <person name="Arruda P.H.E."/>
            <person name="Sun D."/>
            <person name="Schwartz K.J."/>
            <person name="Yoon K."/>
        </authorList>
    </citation>
    <scope>NUCLEOTIDE SEQUENCE [LARGE SCALE GENOMIC DNA]</scope>
    <source>
        <strain evidence="3">CDK2</strain>
    </source>
</reference>
<proteinExistence type="predicted"/>
<dbReference type="AlphaFoldDB" id="A0A0P7I1K3"/>
<comment type="caution">
    <text evidence="2">The sequence shown here is derived from an EMBL/GenBank/DDBJ whole genome shotgun (WGS) entry which is preliminary data.</text>
</comment>
<organism evidence="2 3">
    <name type="scientific">Halolamina pelagica</name>
    <dbReference type="NCBI Taxonomy" id="699431"/>
    <lineage>
        <taxon>Archaea</taxon>
        <taxon>Methanobacteriati</taxon>
        <taxon>Methanobacteriota</taxon>
        <taxon>Stenosarchaea group</taxon>
        <taxon>Halobacteria</taxon>
        <taxon>Halobacteriales</taxon>
        <taxon>Haloferacaceae</taxon>
    </lineage>
</organism>
<evidence type="ECO:0000256" key="1">
    <source>
        <dbReference type="SAM" id="Phobius"/>
    </source>
</evidence>